<dbReference type="SUPFAM" id="SSF53649">
    <property type="entry name" value="Alkaline phosphatase-like"/>
    <property type="match status" value="1"/>
</dbReference>
<sequence>MSGQKTILIGLDGLGFSEIGSLMDSGELPVLSSLSESTGVDLKSTHPPWTPCAWPSMLTGKNPGKHGVFDFYTRDGYDKRLVNRNDVDSPYLHDVMAEEGLTPIIINFPVTHPAPSLGSGALVPGYLAREDTTFYPRGLREEYESEYGKYRIYPDYGKDDDVVSEYISVARNRRDMARFLDNQYEWDLLAVQFQVTDSIFHDLEDRGKINQILSKIDGFVGDIISLDDSASVYVASDHGMGDYDWTFYVNTWLSERGYCKTKEGSPQYFRQEKEGKLKGNSEPSMSLVGSLVDRTAYSLSTMGISPRRVHRLLDSVGLTRFIELILPEDALVAAQNEVVDHKESIAYQLYFNSLGIHLNVEGRDPAGAVPESDYEQVRSELISELSDIRDPEGKLVFDDVVSRESMYEGENITEAPDILLIPRDYRYDVSGSLLNKFRKYPHKNHKPNGILLSNRELDIQDEYTIYDVSQTIAAEIGIPIDSNSDGVVLRTFSDDIKSDCWDDLAGEYQELMADDDTTSVEDRLADLGYME</sequence>
<evidence type="ECO:0000313" key="1">
    <source>
        <dbReference type="EMBL" id="MDS0295345.1"/>
    </source>
</evidence>
<evidence type="ECO:0000313" key="2">
    <source>
        <dbReference type="Proteomes" id="UP001254813"/>
    </source>
</evidence>
<name>A0ABU2G3H8_9EURY</name>
<dbReference type="RefSeq" id="WP_310929225.1">
    <property type="nucleotide sequence ID" value="NZ_JAMQOQ010000003.1"/>
</dbReference>
<dbReference type="Pfam" id="PF01663">
    <property type="entry name" value="Phosphodiest"/>
    <property type="match status" value="1"/>
</dbReference>
<keyword evidence="2" id="KW-1185">Reference proteome</keyword>
<proteinExistence type="predicted"/>
<protein>
    <submittedName>
        <fullName evidence="1">Alkaline phosphatase family protein</fullName>
    </submittedName>
</protein>
<dbReference type="InterPro" id="IPR002591">
    <property type="entry name" value="Phosphodiest/P_Trfase"/>
</dbReference>
<dbReference type="Proteomes" id="UP001254813">
    <property type="component" value="Unassembled WGS sequence"/>
</dbReference>
<dbReference type="InterPro" id="IPR017850">
    <property type="entry name" value="Alkaline_phosphatase_core_sf"/>
</dbReference>
<reference evidence="1 2" key="1">
    <citation type="submission" date="2022-06" db="EMBL/GenBank/DDBJ databases">
        <title>Halogeometricum sp. a new haloarchaeum isolate from saline soil.</title>
        <authorList>
            <person name="Strakova D."/>
            <person name="Galisteo C."/>
            <person name="Sanchez-Porro C."/>
            <person name="Ventosa A."/>
        </authorList>
    </citation>
    <scope>NUCLEOTIDE SEQUENCE [LARGE SCALE GENOMIC DNA]</scope>
    <source>
        <strain evidence="2">S3BR25-2</strain>
    </source>
</reference>
<dbReference type="EMBL" id="JAMQOQ010000003">
    <property type="protein sequence ID" value="MDS0295345.1"/>
    <property type="molecule type" value="Genomic_DNA"/>
</dbReference>
<dbReference type="PANTHER" id="PTHR10151:SF120">
    <property type="entry name" value="BIS(5'-ADENOSYL)-TRIPHOSPHATASE"/>
    <property type="match status" value="1"/>
</dbReference>
<gene>
    <name evidence="1" type="ORF">NDI79_14310</name>
</gene>
<dbReference type="Gene3D" id="3.40.720.10">
    <property type="entry name" value="Alkaline Phosphatase, subunit A"/>
    <property type="match status" value="1"/>
</dbReference>
<dbReference type="PANTHER" id="PTHR10151">
    <property type="entry name" value="ECTONUCLEOTIDE PYROPHOSPHATASE/PHOSPHODIESTERASE"/>
    <property type="match status" value="1"/>
</dbReference>
<organism evidence="1 2">
    <name type="scientific">Halogeometricum luteum</name>
    <dbReference type="NCBI Taxonomy" id="2950537"/>
    <lineage>
        <taxon>Archaea</taxon>
        <taxon>Methanobacteriati</taxon>
        <taxon>Methanobacteriota</taxon>
        <taxon>Stenosarchaea group</taxon>
        <taxon>Halobacteria</taxon>
        <taxon>Halobacteriales</taxon>
        <taxon>Haloferacaceae</taxon>
        <taxon>Halogeometricum</taxon>
    </lineage>
</organism>
<comment type="caution">
    <text evidence="1">The sequence shown here is derived from an EMBL/GenBank/DDBJ whole genome shotgun (WGS) entry which is preliminary data.</text>
</comment>
<accession>A0ABU2G3H8</accession>